<dbReference type="AlphaFoldDB" id="A0A0D0DXM3"/>
<reference evidence="2 3" key="1">
    <citation type="submission" date="2014-04" db="EMBL/GenBank/DDBJ databases">
        <authorList>
            <consortium name="DOE Joint Genome Institute"/>
            <person name="Kuo A."/>
            <person name="Kohler A."/>
            <person name="Jargeat P."/>
            <person name="Nagy L.G."/>
            <person name="Floudas D."/>
            <person name="Copeland A."/>
            <person name="Barry K.W."/>
            <person name="Cichocki N."/>
            <person name="Veneault-Fourrey C."/>
            <person name="LaButti K."/>
            <person name="Lindquist E.A."/>
            <person name="Lipzen A."/>
            <person name="Lundell T."/>
            <person name="Morin E."/>
            <person name="Murat C."/>
            <person name="Sun H."/>
            <person name="Tunlid A."/>
            <person name="Henrissat B."/>
            <person name="Grigoriev I.V."/>
            <person name="Hibbett D.S."/>
            <person name="Martin F."/>
            <person name="Nordberg H.P."/>
            <person name="Cantor M.N."/>
            <person name="Hua S.X."/>
        </authorList>
    </citation>
    <scope>NUCLEOTIDE SEQUENCE [LARGE SCALE GENOMIC DNA]</scope>
    <source>
        <strain evidence="2 3">Ve08.2h10</strain>
    </source>
</reference>
<name>A0A0D0DXM3_9AGAM</name>
<protein>
    <submittedName>
        <fullName evidence="2">Uncharacterized protein</fullName>
    </submittedName>
</protein>
<organism evidence="2 3">
    <name type="scientific">Paxillus rubicundulus Ve08.2h10</name>
    <dbReference type="NCBI Taxonomy" id="930991"/>
    <lineage>
        <taxon>Eukaryota</taxon>
        <taxon>Fungi</taxon>
        <taxon>Dikarya</taxon>
        <taxon>Basidiomycota</taxon>
        <taxon>Agaricomycotina</taxon>
        <taxon>Agaricomycetes</taxon>
        <taxon>Agaricomycetidae</taxon>
        <taxon>Boletales</taxon>
        <taxon>Paxilineae</taxon>
        <taxon>Paxillaceae</taxon>
        <taxon>Paxillus</taxon>
    </lineage>
</organism>
<dbReference type="HOGENOM" id="CLU_1390647_0_0_1"/>
<keyword evidence="3" id="KW-1185">Reference proteome</keyword>
<evidence type="ECO:0000313" key="2">
    <source>
        <dbReference type="EMBL" id="KIL00329.1"/>
    </source>
</evidence>
<accession>A0A0D0DXM3</accession>
<feature type="region of interest" description="Disordered" evidence="1">
    <location>
        <begin position="91"/>
        <end position="113"/>
    </location>
</feature>
<sequence>MFSTPYVLLHPDTAASGAVVQRIQTQSTHSIGPSPDSERQCVVDEYTASRTSTGEEALSVFPSNGEVQRLSHGLRREAEWSSRVRKTLGLWGSPHGARRNDCTSRPVNSPGRPSLGTLLKNLQVGWSDHDGFLHTRGGVSVTGHATASVTCYWTPSVAAGRGTWASKTLSKLLESFSFNPRWGQLWTRRWGYSQMG</sequence>
<gene>
    <name evidence="2" type="ORF">PAXRUDRAFT_270768</name>
</gene>
<proteinExistence type="predicted"/>
<evidence type="ECO:0000256" key="1">
    <source>
        <dbReference type="SAM" id="MobiDB-lite"/>
    </source>
</evidence>
<reference evidence="3" key="2">
    <citation type="submission" date="2015-01" db="EMBL/GenBank/DDBJ databases">
        <title>Evolutionary Origins and Diversification of the Mycorrhizal Mutualists.</title>
        <authorList>
            <consortium name="DOE Joint Genome Institute"/>
            <consortium name="Mycorrhizal Genomics Consortium"/>
            <person name="Kohler A."/>
            <person name="Kuo A."/>
            <person name="Nagy L.G."/>
            <person name="Floudas D."/>
            <person name="Copeland A."/>
            <person name="Barry K.W."/>
            <person name="Cichocki N."/>
            <person name="Veneault-Fourrey C."/>
            <person name="LaButti K."/>
            <person name="Lindquist E.A."/>
            <person name="Lipzen A."/>
            <person name="Lundell T."/>
            <person name="Morin E."/>
            <person name="Murat C."/>
            <person name="Riley R."/>
            <person name="Ohm R."/>
            <person name="Sun H."/>
            <person name="Tunlid A."/>
            <person name="Henrissat B."/>
            <person name="Grigoriev I.V."/>
            <person name="Hibbett D.S."/>
            <person name="Martin F."/>
        </authorList>
    </citation>
    <scope>NUCLEOTIDE SEQUENCE [LARGE SCALE GENOMIC DNA]</scope>
    <source>
        <strain evidence="3">Ve08.2h10</strain>
    </source>
</reference>
<dbReference type="EMBL" id="KN824836">
    <property type="protein sequence ID" value="KIL00329.1"/>
    <property type="molecule type" value="Genomic_DNA"/>
</dbReference>
<dbReference type="Proteomes" id="UP000054538">
    <property type="component" value="Unassembled WGS sequence"/>
</dbReference>
<evidence type="ECO:0000313" key="3">
    <source>
        <dbReference type="Proteomes" id="UP000054538"/>
    </source>
</evidence>
<dbReference type="InParanoid" id="A0A0D0DXM3"/>